<dbReference type="SUPFAM" id="SSF48208">
    <property type="entry name" value="Six-hairpin glycosidases"/>
    <property type="match status" value="1"/>
</dbReference>
<evidence type="ECO:0000313" key="1">
    <source>
        <dbReference type="EMBL" id="GAI71388.1"/>
    </source>
</evidence>
<reference evidence="1" key="1">
    <citation type="journal article" date="2014" name="Front. Microbiol.">
        <title>High frequency of phylogenetically diverse reductive dehalogenase-homologous genes in deep subseafloor sedimentary metagenomes.</title>
        <authorList>
            <person name="Kawai M."/>
            <person name="Futagami T."/>
            <person name="Toyoda A."/>
            <person name="Takaki Y."/>
            <person name="Nishi S."/>
            <person name="Hori S."/>
            <person name="Arai W."/>
            <person name="Tsubouchi T."/>
            <person name="Morono Y."/>
            <person name="Uchiyama I."/>
            <person name="Ito T."/>
            <person name="Fujiyama A."/>
            <person name="Inagaki F."/>
            <person name="Takami H."/>
        </authorList>
    </citation>
    <scope>NUCLEOTIDE SEQUENCE</scope>
    <source>
        <strain evidence="1">Expedition CK06-06</strain>
    </source>
</reference>
<dbReference type="Gene3D" id="2.60.420.10">
    <property type="entry name" value="Maltose phosphorylase, domain 3"/>
    <property type="match status" value="1"/>
</dbReference>
<accession>X1QT05</accession>
<protein>
    <submittedName>
        <fullName evidence="1">Uncharacterized protein</fullName>
    </submittedName>
</protein>
<feature type="non-terminal residue" evidence="1">
    <location>
        <position position="1"/>
    </location>
</feature>
<dbReference type="AlphaFoldDB" id="X1QT05"/>
<dbReference type="InterPro" id="IPR008928">
    <property type="entry name" value="6-hairpin_glycosidase_sf"/>
</dbReference>
<name>X1QT05_9ZZZZ</name>
<dbReference type="GO" id="GO:0005975">
    <property type="term" value="P:carbohydrate metabolic process"/>
    <property type="evidence" value="ECO:0007669"/>
    <property type="project" value="InterPro"/>
</dbReference>
<dbReference type="EMBL" id="BARV01045781">
    <property type="protein sequence ID" value="GAI71388.1"/>
    <property type="molecule type" value="Genomic_DNA"/>
</dbReference>
<gene>
    <name evidence="1" type="ORF">S06H3_66809</name>
</gene>
<organism evidence="1">
    <name type="scientific">marine sediment metagenome</name>
    <dbReference type="NCBI Taxonomy" id="412755"/>
    <lineage>
        <taxon>unclassified sequences</taxon>
        <taxon>metagenomes</taxon>
        <taxon>ecological metagenomes</taxon>
    </lineage>
</organism>
<sequence length="46" mass="5309">ISQAILGIKPDYEGLLIDPCVPSDWKEYSVVRFYRGVKYHITVQNP</sequence>
<proteinExistence type="predicted"/>
<comment type="caution">
    <text evidence="1">The sequence shown here is derived from an EMBL/GenBank/DDBJ whole genome shotgun (WGS) entry which is preliminary data.</text>
</comment>
<feature type="non-terminal residue" evidence="1">
    <location>
        <position position="46"/>
    </location>
</feature>